<sequence length="126" mass="14107">MAFVVLMSTLSFSVDMHYCGDTLVDVALNTDAATCGMESMQNLPLESSITKSGCCTYQKLVVSGQDELKLSPSQLSLDHQLFVTAFAYVYQTLLFETLPKEIIPFQDYRPPILVSDFQVDFETFLI</sequence>
<dbReference type="Pfam" id="PF26622">
    <property type="entry name" value="DUF8199"/>
    <property type="match status" value="1"/>
</dbReference>
<evidence type="ECO:0000313" key="1">
    <source>
        <dbReference type="EMBL" id="CDF78614.1"/>
    </source>
</evidence>
<organism evidence="1 2">
    <name type="scientific">Formosa agariphila (strain DSM 15362 / KCTC 12365 / LMG 23005 / KMM 3901 / M-2Alg 35-1)</name>
    <dbReference type="NCBI Taxonomy" id="1347342"/>
    <lineage>
        <taxon>Bacteria</taxon>
        <taxon>Pseudomonadati</taxon>
        <taxon>Bacteroidota</taxon>
        <taxon>Flavobacteriia</taxon>
        <taxon>Flavobacteriales</taxon>
        <taxon>Flavobacteriaceae</taxon>
        <taxon>Formosa</taxon>
    </lineage>
</organism>
<dbReference type="InterPro" id="IPR058060">
    <property type="entry name" value="HYC_CC_PP"/>
</dbReference>
<proteinExistence type="predicted"/>
<accession>T2KKS6</accession>
<reference evidence="1 2" key="1">
    <citation type="journal article" date="2013" name="Appl. Environ. Microbiol.">
        <title>The genome of the alga-associated marine flavobacterium Formosa agariphila KMM 3901T reveals a broad potential for degradation of algal polysaccharides.</title>
        <authorList>
            <person name="Mann A.J."/>
            <person name="Hahnke R.L."/>
            <person name="Huang S."/>
            <person name="Werner J."/>
            <person name="Xing P."/>
            <person name="Barbeyron T."/>
            <person name="Huettel B."/>
            <person name="Stueber K."/>
            <person name="Reinhardt R."/>
            <person name="Harder J."/>
            <person name="Gloeckner F.O."/>
            <person name="Amann R.I."/>
            <person name="Teeling H."/>
        </authorList>
    </citation>
    <scope>NUCLEOTIDE SEQUENCE [LARGE SCALE GENOMIC DNA]</scope>
    <source>
        <strain evidence="2">DSM 15362 / KCTC 12365 / LMG 23005 / KMM 3901</strain>
    </source>
</reference>
<evidence type="ECO:0000313" key="2">
    <source>
        <dbReference type="Proteomes" id="UP000016160"/>
    </source>
</evidence>
<dbReference type="Proteomes" id="UP000016160">
    <property type="component" value="Chromosome"/>
</dbReference>
<evidence type="ECO:0008006" key="3">
    <source>
        <dbReference type="Google" id="ProtNLM"/>
    </source>
</evidence>
<gene>
    <name evidence="1" type="ORF">BN863_9020</name>
</gene>
<dbReference type="STRING" id="1347342.BN863_9020"/>
<dbReference type="InterPro" id="IPR058512">
    <property type="entry name" value="DUF8199"/>
</dbReference>
<protein>
    <recommendedName>
        <fullName evidence="3">Secreted protein</fullName>
    </recommendedName>
</protein>
<dbReference type="HOGENOM" id="CLU_151284_0_1_10"/>
<keyword evidence="2" id="KW-1185">Reference proteome</keyword>
<dbReference type="eggNOG" id="ENOG5032TXJ">
    <property type="taxonomic scope" value="Bacteria"/>
</dbReference>
<dbReference type="EMBL" id="HG315671">
    <property type="protein sequence ID" value="CDF78614.1"/>
    <property type="molecule type" value="Genomic_DNA"/>
</dbReference>
<dbReference type="NCBIfam" id="NF047658">
    <property type="entry name" value="HYC_CC_PP"/>
    <property type="match status" value="1"/>
</dbReference>
<dbReference type="AlphaFoldDB" id="T2KKS6"/>
<name>T2KKS6_FORAG</name>
<dbReference type="PATRIC" id="fig|1347342.6.peg.911"/>